<dbReference type="EMBL" id="CP117826">
    <property type="protein sequence ID" value="XCC63443.1"/>
    <property type="molecule type" value="Genomic_DNA"/>
</dbReference>
<accession>A0AAU8AB20</accession>
<sequence length="95" mass="11522">MKEAALDVYRMGKWARRFPMKTKTGRLLSLPDLFHILLTEFRKAGISDIFIRAMESKNGYRYFEDGYIKRMPYELKTRWQKKRSLRQQRSILKSE</sequence>
<proteinExistence type="predicted"/>
<name>A0AAU8AB20_9FIRM</name>
<dbReference type="AlphaFoldDB" id="A0AAU8AB20"/>
<organism evidence="1">
    <name type="scientific">Christensenella massiliensis</name>
    <dbReference type="NCBI Taxonomy" id="1805714"/>
    <lineage>
        <taxon>Bacteria</taxon>
        <taxon>Bacillati</taxon>
        <taxon>Bacillota</taxon>
        <taxon>Clostridia</taxon>
        <taxon>Christensenellales</taxon>
        <taxon>Christensenellaceae</taxon>
        <taxon>Christensenella</taxon>
    </lineage>
</organism>
<reference evidence="1" key="1">
    <citation type="submission" date="2023-02" db="EMBL/GenBank/DDBJ databases">
        <title>Gut commensal Christensenella minuta modulates host metabolism via a new class of secondary bile acids.</title>
        <authorList>
            <person name="Liu C."/>
        </authorList>
    </citation>
    <scope>NUCLEOTIDE SEQUENCE</scope>
    <source>
        <strain evidence="1">CA70</strain>
    </source>
</reference>
<evidence type="ECO:0000313" key="1">
    <source>
        <dbReference type="EMBL" id="XCC63443.1"/>
    </source>
</evidence>
<gene>
    <name evidence="1" type="ORF">PUP29_05885</name>
</gene>
<protein>
    <submittedName>
        <fullName evidence="1">Uncharacterized protein</fullName>
    </submittedName>
</protein>
<dbReference type="RefSeq" id="WP_353424009.1">
    <property type="nucleotide sequence ID" value="NZ_CP117826.1"/>
</dbReference>